<dbReference type="Gene3D" id="1.20.1280.50">
    <property type="match status" value="1"/>
</dbReference>
<dbReference type="CDD" id="cd09917">
    <property type="entry name" value="F-box_SF"/>
    <property type="match status" value="1"/>
</dbReference>
<dbReference type="InterPro" id="IPR001810">
    <property type="entry name" value="F-box_dom"/>
</dbReference>
<dbReference type="Proteomes" id="UP000019478">
    <property type="component" value="Unassembled WGS sequence"/>
</dbReference>
<dbReference type="HOGENOM" id="CLU_087645_0_0_1"/>
<proteinExistence type="predicted"/>
<protein>
    <recommendedName>
        <fullName evidence="1">F-box domain-containing protein</fullName>
    </recommendedName>
</protein>
<evidence type="ECO:0000313" key="2">
    <source>
        <dbReference type="EMBL" id="EXJ79103.1"/>
    </source>
</evidence>
<organism evidence="2 3">
    <name type="scientific">Capronia epimyces CBS 606.96</name>
    <dbReference type="NCBI Taxonomy" id="1182542"/>
    <lineage>
        <taxon>Eukaryota</taxon>
        <taxon>Fungi</taxon>
        <taxon>Dikarya</taxon>
        <taxon>Ascomycota</taxon>
        <taxon>Pezizomycotina</taxon>
        <taxon>Eurotiomycetes</taxon>
        <taxon>Chaetothyriomycetidae</taxon>
        <taxon>Chaetothyriales</taxon>
        <taxon>Herpotrichiellaceae</taxon>
        <taxon>Capronia</taxon>
    </lineage>
</organism>
<dbReference type="AlphaFoldDB" id="W9XFU5"/>
<reference evidence="2 3" key="1">
    <citation type="submission" date="2013-03" db="EMBL/GenBank/DDBJ databases">
        <title>The Genome Sequence of Capronia epimyces CBS 606.96.</title>
        <authorList>
            <consortium name="The Broad Institute Genomics Platform"/>
            <person name="Cuomo C."/>
            <person name="de Hoog S."/>
            <person name="Gorbushina A."/>
            <person name="Walker B."/>
            <person name="Young S.K."/>
            <person name="Zeng Q."/>
            <person name="Gargeya S."/>
            <person name="Fitzgerald M."/>
            <person name="Haas B."/>
            <person name="Abouelleil A."/>
            <person name="Allen A.W."/>
            <person name="Alvarado L."/>
            <person name="Arachchi H.M."/>
            <person name="Berlin A.M."/>
            <person name="Chapman S.B."/>
            <person name="Gainer-Dewar J."/>
            <person name="Goldberg J."/>
            <person name="Griggs A."/>
            <person name="Gujja S."/>
            <person name="Hansen M."/>
            <person name="Howarth C."/>
            <person name="Imamovic A."/>
            <person name="Ireland A."/>
            <person name="Larimer J."/>
            <person name="McCowan C."/>
            <person name="Murphy C."/>
            <person name="Pearson M."/>
            <person name="Poon T.W."/>
            <person name="Priest M."/>
            <person name="Roberts A."/>
            <person name="Saif S."/>
            <person name="Shea T."/>
            <person name="Sisk P."/>
            <person name="Sykes S."/>
            <person name="Wortman J."/>
            <person name="Nusbaum C."/>
            <person name="Birren B."/>
        </authorList>
    </citation>
    <scope>NUCLEOTIDE SEQUENCE [LARGE SCALE GENOMIC DNA]</scope>
    <source>
        <strain evidence="2 3">CBS 606.96</strain>
    </source>
</reference>
<accession>W9XFU5</accession>
<evidence type="ECO:0000259" key="1">
    <source>
        <dbReference type="PROSITE" id="PS50181"/>
    </source>
</evidence>
<gene>
    <name evidence="2" type="ORF">A1O3_08604</name>
</gene>
<comment type="caution">
    <text evidence="2">The sequence shown here is derived from an EMBL/GenBank/DDBJ whole genome shotgun (WGS) entry which is preliminary data.</text>
</comment>
<sequence length="223" mass="25262">MPGRRVEIKRKHSGFVVPSSILTPAKQARKVRQRRRNAMPFDTKKAKFSALPNEILLMVFSHLDVPSRITLGLTCRFFAAMSQCVPTDLNDKPSVVKYHAKCQNPPCLYANHISDRRILLLQIKNWMPRGYRLCWVCLKYTKIGRSAGHRWHSTTRVRFDGYCRLNLPATDGLREIHAHRDCSRSGPDLHWWAVANPGAAGGFIRSNGSVTPSPSAHIYNAGF</sequence>
<keyword evidence="3" id="KW-1185">Reference proteome</keyword>
<name>W9XFU5_9EURO</name>
<dbReference type="PROSITE" id="PS50181">
    <property type="entry name" value="FBOX"/>
    <property type="match status" value="1"/>
</dbReference>
<evidence type="ECO:0000313" key="3">
    <source>
        <dbReference type="Proteomes" id="UP000019478"/>
    </source>
</evidence>
<dbReference type="Pfam" id="PF12937">
    <property type="entry name" value="F-box-like"/>
    <property type="match status" value="1"/>
</dbReference>
<feature type="domain" description="F-box" evidence="1">
    <location>
        <begin position="45"/>
        <end position="76"/>
    </location>
</feature>
<dbReference type="InterPro" id="IPR036047">
    <property type="entry name" value="F-box-like_dom_sf"/>
</dbReference>
<dbReference type="SUPFAM" id="SSF81383">
    <property type="entry name" value="F-box domain"/>
    <property type="match status" value="1"/>
</dbReference>
<dbReference type="EMBL" id="AMGY01000008">
    <property type="protein sequence ID" value="EXJ79103.1"/>
    <property type="molecule type" value="Genomic_DNA"/>
</dbReference>
<dbReference type="GeneID" id="19172691"/>
<dbReference type="RefSeq" id="XP_007736891.1">
    <property type="nucleotide sequence ID" value="XM_007738701.1"/>
</dbReference>
<dbReference type="OrthoDB" id="4150768at2759"/>